<proteinExistence type="predicted"/>
<comment type="caution">
    <text evidence="1">The sequence shown here is derived from an EMBL/GenBank/DDBJ whole genome shotgun (WGS) entry which is preliminary data.</text>
</comment>
<gene>
    <name evidence="1" type="ORF">RPERSI_LOCUS409</name>
</gene>
<evidence type="ECO:0000313" key="2">
    <source>
        <dbReference type="Proteomes" id="UP000789920"/>
    </source>
</evidence>
<evidence type="ECO:0000313" key="1">
    <source>
        <dbReference type="EMBL" id="CAG8467096.1"/>
    </source>
</evidence>
<reference evidence="1" key="1">
    <citation type="submission" date="2021-06" db="EMBL/GenBank/DDBJ databases">
        <authorList>
            <person name="Kallberg Y."/>
            <person name="Tangrot J."/>
            <person name="Rosling A."/>
        </authorList>
    </citation>
    <scope>NUCLEOTIDE SEQUENCE</scope>
    <source>
        <strain evidence="1">MA461A</strain>
    </source>
</reference>
<keyword evidence="2" id="KW-1185">Reference proteome</keyword>
<sequence>MCKATEGKISLVTFNDNPLFTVTFNLVDRTFKTLNLDVPKVVLIIRENFIKFLRVIEQNEKEVAINEESSNSSTEIAIQESAQNSNVDDSTLSINNSGDPISISSRFKKKK</sequence>
<name>A0ACA9KDP8_9GLOM</name>
<dbReference type="Proteomes" id="UP000789920">
    <property type="component" value="Unassembled WGS sequence"/>
</dbReference>
<accession>A0ACA9KDP8</accession>
<organism evidence="1 2">
    <name type="scientific">Racocetra persica</name>
    <dbReference type="NCBI Taxonomy" id="160502"/>
    <lineage>
        <taxon>Eukaryota</taxon>
        <taxon>Fungi</taxon>
        <taxon>Fungi incertae sedis</taxon>
        <taxon>Mucoromycota</taxon>
        <taxon>Glomeromycotina</taxon>
        <taxon>Glomeromycetes</taxon>
        <taxon>Diversisporales</taxon>
        <taxon>Gigasporaceae</taxon>
        <taxon>Racocetra</taxon>
    </lineage>
</organism>
<protein>
    <submittedName>
        <fullName evidence="1">17402_t:CDS:1</fullName>
    </submittedName>
</protein>
<dbReference type="EMBL" id="CAJVQC010000317">
    <property type="protein sequence ID" value="CAG8467096.1"/>
    <property type="molecule type" value="Genomic_DNA"/>
</dbReference>
<feature type="non-terminal residue" evidence="1">
    <location>
        <position position="111"/>
    </location>
</feature>